<reference evidence="7 8" key="1">
    <citation type="submission" date="2019-03" db="EMBL/GenBank/DDBJ databases">
        <title>Rhizobium sp. nov., an bacterium isolated from biocrust in Mu Us Desert.</title>
        <authorList>
            <person name="Lixiong L."/>
        </authorList>
    </citation>
    <scope>NUCLEOTIDE SEQUENCE [LARGE SCALE GENOMIC DNA]</scope>
    <source>
        <strain evidence="7 8">SPY-1</strain>
    </source>
</reference>
<keyword evidence="2" id="KW-1003">Cell membrane</keyword>
<feature type="transmembrane region" description="Helical" evidence="6">
    <location>
        <begin position="7"/>
        <end position="27"/>
    </location>
</feature>
<dbReference type="RefSeq" id="WP_133315062.1">
    <property type="nucleotide sequence ID" value="NZ_SMTL01000001.1"/>
</dbReference>
<dbReference type="InterPro" id="IPR022791">
    <property type="entry name" value="L-PG_synthase/AglD"/>
</dbReference>
<feature type="transmembrane region" description="Helical" evidence="6">
    <location>
        <begin position="47"/>
        <end position="69"/>
    </location>
</feature>
<evidence type="ECO:0000256" key="6">
    <source>
        <dbReference type="SAM" id="Phobius"/>
    </source>
</evidence>
<dbReference type="EMBL" id="SMTL01000001">
    <property type="protein sequence ID" value="TDK39617.1"/>
    <property type="molecule type" value="Genomic_DNA"/>
</dbReference>
<dbReference type="Pfam" id="PF03706">
    <property type="entry name" value="LPG_synthase_TM"/>
    <property type="match status" value="1"/>
</dbReference>
<dbReference type="GO" id="GO:0005886">
    <property type="term" value="C:plasma membrane"/>
    <property type="evidence" value="ECO:0007669"/>
    <property type="project" value="UniProtKB-SubCell"/>
</dbReference>
<evidence type="ECO:0000256" key="2">
    <source>
        <dbReference type="ARBA" id="ARBA00022475"/>
    </source>
</evidence>
<dbReference type="PANTHER" id="PTHR39087:SF2">
    <property type="entry name" value="UPF0104 MEMBRANE PROTEIN MJ1595"/>
    <property type="match status" value="1"/>
</dbReference>
<keyword evidence="5 6" id="KW-0472">Membrane</keyword>
<dbReference type="AlphaFoldDB" id="A0A4R5UNU5"/>
<proteinExistence type="predicted"/>
<comment type="caution">
    <text evidence="7">The sequence shown here is derived from an EMBL/GenBank/DDBJ whole genome shotgun (WGS) entry which is preliminary data.</text>
</comment>
<accession>A0A4R5UNU5</accession>
<organism evidence="7 8">
    <name type="scientific">Rhizobium deserti</name>
    <dbReference type="NCBI Taxonomy" id="2547961"/>
    <lineage>
        <taxon>Bacteria</taxon>
        <taxon>Pseudomonadati</taxon>
        <taxon>Pseudomonadota</taxon>
        <taxon>Alphaproteobacteria</taxon>
        <taxon>Hyphomicrobiales</taxon>
        <taxon>Rhizobiaceae</taxon>
        <taxon>Rhizobium/Agrobacterium group</taxon>
        <taxon>Rhizobium</taxon>
    </lineage>
</organism>
<name>A0A4R5UNU5_9HYPH</name>
<dbReference type="Proteomes" id="UP000295238">
    <property type="component" value="Unassembled WGS sequence"/>
</dbReference>
<sequence>MAIRRHLLKLLLGAAVCVAALLVYRSLGRYTWDEIEESIQSISGLRLAGAFCFVILSYFCLTMFDALAVRYAGKPLPYRETALASFTALSIGHNVGMAALSSGAVRYRFYSRWGLGAEEIGKVIIFCGVTVGLGLATLAGLALLADLGRATDLLGMNRAARALLGCACLAVPAGYLLLCAFLRRPLIVRSWRFEPPVLRLALAQIGIGALNFACVAAAIHQLLAAFTEAGYLQVATAYVTANMAALISHVPGGLGVLEATILGILPGTEAIGAMVAFRVLYFFVPLMIGLPTLVIAEAYYRRQPSGHPAG</sequence>
<dbReference type="PANTHER" id="PTHR39087">
    <property type="entry name" value="UPF0104 MEMBRANE PROTEIN MJ1595"/>
    <property type="match status" value="1"/>
</dbReference>
<evidence type="ECO:0000256" key="4">
    <source>
        <dbReference type="ARBA" id="ARBA00022989"/>
    </source>
</evidence>
<feature type="transmembrane region" description="Helical" evidence="6">
    <location>
        <begin position="270"/>
        <end position="296"/>
    </location>
</feature>
<evidence type="ECO:0000256" key="1">
    <source>
        <dbReference type="ARBA" id="ARBA00004651"/>
    </source>
</evidence>
<keyword evidence="4 6" id="KW-1133">Transmembrane helix</keyword>
<evidence type="ECO:0000256" key="5">
    <source>
        <dbReference type="ARBA" id="ARBA00023136"/>
    </source>
</evidence>
<gene>
    <name evidence="7" type="ORF">E2F50_05790</name>
</gene>
<dbReference type="OrthoDB" id="145485at2"/>
<keyword evidence="8" id="KW-1185">Reference proteome</keyword>
<feature type="transmembrane region" description="Helical" evidence="6">
    <location>
        <begin position="198"/>
        <end position="219"/>
    </location>
</feature>
<evidence type="ECO:0000256" key="3">
    <source>
        <dbReference type="ARBA" id="ARBA00022692"/>
    </source>
</evidence>
<evidence type="ECO:0000313" key="7">
    <source>
        <dbReference type="EMBL" id="TDK39617.1"/>
    </source>
</evidence>
<feature type="transmembrane region" description="Helical" evidence="6">
    <location>
        <begin position="81"/>
        <end position="103"/>
    </location>
</feature>
<keyword evidence="3 6" id="KW-0812">Transmembrane</keyword>
<feature type="transmembrane region" description="Helical" evidence="6">
    <location>
        <begin position="159"/>
        <end position="178"/>
    </location>
</feature>
<protein>
    <submittedName>
        <fullName evidence="7">UPF0104 family protein</fullName>
    </submittedName>
</protein>
<feature type="transmembrane region" description="Helical" evidence="6">
    <location>
        <begin position="123"/>
        <end position="147"/>
    </location>
</feature>
<comment type="subcellular location">
    <subcellularLocation>
        <location evidence="1">Cell membrane</location>
        <topology evidence="1">Multi-pass membrane protein</topology>
    </subcellularLocation>
</comment>
<evidence type="ECO:0000313" key="8">
    <source>
        <dbReference type="Proteomes" id="UP000295238"/>
    </source>
</evidence>